<dbReference type="InterPro" id="IPR008906">
    <property type="entry name" value="HATC_C_dom"/>
</dbReference>
<proteinExistence type="predicted"/>
<name>A0AAN8PB40_PATCE</name>
<dbReference type="PANTHER" id="PTHR46880">
    <property type="entry name" value="RAS-ASSOCIATING DOMAIN-CONTAINING PROTEIN"/>
    <property type="match status" value="1"/>
</dbReference>
<protein>
    <recommendedName>
        <fullName evidence="2">HAT C-terminal dimerisation domain-containing protein</fullName>
    </recommendedName>
</protein>
<evidence type="ECO:0000259" key="2">
    <source>
        <dbReference type="Pfam" id="PF05699"/>
    </source>
</evidence>
<dbReference type="PANTHER" id="PTHR46880:SF9">
    <property type="entry name" value="ZINC FINGER PROTEIN 862"/>
    <property type="match status" value="1"/>
</dbReference>
<feature type="region of interest" description="Disordered" evidence="1">
    <location>
        <begin position="809"/>
        <end position="842"/>
    </location>
</feature>
<feature type="domain" description="HAT C-terminal dimerisation" evidence="2">
    <location>
        <begin position="674"/>
        <end position="738"/>
    </location>
</feature>
<organism evidence="3 4">
    <name type="scientific">Patella caerulea</name>
    <name type="common">Rayed Mediterranean limpet</name>
    <dbReference type="NCBI Taxonomy" id="87958"/>
    <lineage>
        <taxon>Eukaryota</taxon>
        <taxon>Metazoa</taxon>
        <taxon>Spiralia</taxon>
        <taxon>Lophotrochozoa</taxon>
        <taxon>Mollusca</taxon>
        <taxon>Gastropoda</taxon>
        <taxon>Patellogastropoda</taxon>
        <taxon>Patelloidea</taxon>
        <taxon>Patellidae</taxon>
        <taxon>Patella</taxon>
    </lineage>
</organism>
<evidence type="ECO:0000313" key="3">
    <source>
        <dbReference type="EMBL" id="KAK6171748.1"/>
    </source>
</evidence>
<dbReference type="Pfam" id="PF05699">
    <property type="entry name" value="Dimer_Tnp_hAT"/>
    <property type="match status" value="1"/>
</dbReference>
<accession>A0AAN8PB40</accession>
<evidence type="ECO:0000256" key="1">
    <source>
        <dbReference type="SAM" id="MobiDB-lite"/>
    </source>
</evidence>
<dbReference type="GO" id="GO:0046983">
    <property type="term" value="F:protein dimerization activity"/>
    <property type="evidence" value="ECO:0007669"/>
    <property type="project" value="InterPro"/>
</dbReference>
<dbReference type="EMBL" id="JAZGQO010000013">
    <property type="protein sequence ID" value="KAK6171748.1"/>
    <property type="molecule type" value="Genomic_DNA"/>
</dbReference>
<dbReference type="SUPFAM" id="SSF53098">
    <property type="entry name" value="Ribonuclease H-like"/>
    <property type="match status" value="1"/>
</dbReference>
<dbReference type="AlphaFoldDB" id="A0AAN8PB40"/>
<dbReference type="Proteomes" id="UP001347796">
    <property type="component" value="Unassembled WGS sequence"/>
</dbReference>
<comment type="caution">
    <text evidence="3">The sequence shown here is derived from an EMBL/GenBank/DDBJ whole genome shotgun (WGS) entry which is preliminary data.</text>
</comment>
<feature type="compositionally biased region" description="Acidic residues" evidence="1">
    <location>
        <begin position="819"/>
        <end position="842"/>
    </location>
</feature>
<reference evidence="3 4" key="1">
    <citation type="submission" date="2024-01" db="EMBL/GenBank/DDBJ databases">
        <title>The genome of the rayed Mediterranean limpet Patella caerulea (Linnaeus, 1758).</title>
        <authorList>
            <person name="Anh-Thu Weber A."/>
            <person name="Halstead-Nussloch G."/>
        </authorList>
    </citation>
    <scope>NUCLEOTIDE SEQUENCE [LARGE SCALE GENOMIC DNA]</scope>
    <source>
        <strain evidence="3">AATW-2023a</strain>
        <tissue evidence="3">Whole specimen</tissue>
    </source>
</reference>
<keyword evidence="4" id="KW-1185">Reference proteome</keyword>
<gene>
    <name evidence="3" type="ORF">SNE40_018183</name>
</gene>
<dbReference type="InterPro" id="IPR012337">
    <property type="entry name" value="RNaseH-like_sf"/>
</dbReference>
<sequence length="842" mass="95335">MASSIKKSRSEETVSLKTFKSWDFHGDFNFEVNEENKIRQLTCKICTYNIAGIRREAKRRGISGTVLNGIINYVDGVTYIHKSNVSRHVASGSLHDWAKRRQHILQNEDKTDKITDTVHDESTVKSSVCILNKTSTLTTVRPTVTSSSTCASSSTISQLFDKTNKVHHKNHFNTALAVVMRERPMSDYMDLIELQKKNGLQFMTAQNNSHSCREFIKYLALAIREDITKLLGYANFFSCEQDGTEARKTRDEKELVYAKVVVRGKPIELLLKCQQMNAFGGVDASAIKRSIDDAFQTYGVAGDRYTNCLVSACADGASVNMGRLTGALTVMKNEDRDWLLIIHCSSHRIELAMKDAFMAIDDFTKIDDMMLNLYYFFKNSGKCWRILVLLAERLNVILQKIPKSSGTRFQGHKYRAIKVLIVDFLPLCLFAENMISSTNKSCKVEQKAKLQGYLNQWLDYGYLASMHLYRLALQQTAHLSYISQNATPLITDIIHGLKSTVDELNDLIQSTEDLPFNSTPTDDGLGVVITPESTDLPATLKFKEMNKLSEKQKDKLEKHVTVVKEKFTLKNVARGKAKANRIKAQLIPAITDTLNTRLESFNEPIFQAYKIADHSQWDPADADYGKAEIICIGTHFRTSLSFHKYSQDMALVEWKGIRKLVSSKFNHFKNSIMLWQQIFRHHHTEFPHILLVIEIILTTGISSSTVERGISMLNRLMSHSRTSMNNKTIDDLLVIRINLPLLSSCDPYYESKMVEKAIKLYSEGKKRRKPKAKASHSSISADNTPDIYLPIPSTSIIKGPELLIDEDFLQGLSDKDMDSDSSYDSEETEVNNDSSNSDDTDD</sequence>
<evidence type="ECO:0000313" key="4">
    <source>
        <dbReference type="Proteomes" id="UP001347796"/>
    </source>
</evidence>